<keyword evidence="2" id="KW-1185">Reference proteome</keyword>
<sequence>MAHRADLHDIGCDGFEIIEQHFVKRGAKTYAAQKSRAPHHQPIMHRRPLVYQPLESLVYQSTRVSYSEATVTTSHETSVLQDGPVFMDLTRRRPTRMTF</sequence>
<reference evidence="1 2" key="1">
    <citation type="journal article" date="2021" name="Nat. Commun.">
        <title>Incipient diploidization of the medicinal plant Perilla within 10,000 years.</title>
        <authorList>
            <person name="Zhang Y."/>
            <person name="Shen Q."/>
            <person name="Leng L."/>
            <person name="Zhang D."/>
            <person name="Chen S."/>
            <person name="Shi Y."/>
            <person name="Ning Z."/>
            <person name="Chen S."/>
        </authorList>
    </citation>
    <scope>NUCLEOTIDE SEQUENCE [LARGE SCALE GENOMIC DNA]</scope>
    <source>
        <strain evidence="2">cv. PC099</strain>
    </source>
</reference>
<organism evidence="1 2">
    <name type="scientific">Perilla frutescens var. hirtella</name>
    <name type="common">Perilla citriodora</name>
    <name type="synonym">Perilla setoyensis</name>
    <dbReference type="NCBI Taxonomy" id="608512"/>
    <lineage>
        <taxon>Eukaryota</taxon>
        <taxon>Viridiplantae</taxon>
        <taxon>Streptophyta</taxon>
        <taxon>Embryophyta</taxon>
        <taxon>Tracheophyta</taxon>
        <taxon>Spermatophyta</taxon>
        <taxon>Magnoliopsida</taxon>
        <taxon>eudicotyledons</taxon>
        <taxon>Gunneridae</taxon>
        <taxon>Pentapetalae</taxon>
        <taxon>asterids</taxon>
        <taxon>lamiids</taxon>
        <taxon>Lamiales</taxon>
        <taxon>Lamiaceae</taxon>
        <taxon>Nepetoideae</taxon>
        <taxon>Elsholtzieae</taxon>
        <taxon>Perilla</taxon>
    </lineage>
</organism>
<protein>
    <submittedName>
        <fullName evidence="1">Uncharacterized protein</fullName>
    </submittedName>
</protein>
<dbReference type="EMBL" id="SDAM02000081">
    <property type="protein sequence ID" value="KAH6831890.1"/>
    <property type="molecule type" value="Genomic_DNA"/>
</dbReference>
<dbReference type="AlphaFoldDB" id="A0AAD4JDQ4"/>
<proteinExistence type="predicted"/>
<comment type="caution">
    <text evidence="1">The sequence shown here is derived from an EMBL/GenBank/DDBJ whole genome shotgun (WGS) entry which is preliminary data.</text>
</comment>
<gene>
    <name evidence="1" type="ORF">C2S53_012765</name>
</gene>
<dbReference type="Proteomes" id="UP001190926">
    <property type="component" value="Unassembled WGS sequence"/>
</dbReference>
<evidence type="ECO:0000313" key="2">
    <source>
        <dbReference type="Proteomes" id="UP001190926"/>
    </source>
</evidence>
<accession>A0AAD4JDQ4</accession>
<name>A0AAD4JDQ4_PERFH</name>
<evidence type="ECO:0000313" key="1">
    <source>
        <dbReference type="EMBL" id="KAH6831890.1"/>
    </source>
</evidence>